<sequence length="422" mass="48089">MFYKETIFQYTQAGKIPKDWRCVEINQVCEVRRGASPRPINDPKYFSEYGRGWVRIADVTASYKYLRKTSQYLSKLGESKSVKVNPGDLIMSICATIGKPIIVDMEACIHDGFVVFRNLSKEVDVEFLFYMLQKNESKFANMRQTGTQGNLNTYLVGKTPIPLPPFEEQRAIAKVLGVVDSVIAKTDEVIGKTERLKKGLMQTLLTRGIGHKEFRETEIGKIPKTWKVVKIKDIAEINKESVDPSKKMPDKTFLYVDIDSVEEETGKIRNPKRILGKEAPSRARRVIHVSDVIMSTVRPYLRAFAIVPKELDNQICSTGFAVLSCKNNIIPYFLLSVLFSDKTIIQCNRMMVGGQYPALNQSQVAEIKIPLPPLYEQQKIADTILAVDRKLEFERSEKARLERIKQSLMDLLLTGKIRIRVD</sequence>
<dbReference type="InterPro" id="IPR000055">
    <property type="entry name" value="Restrct_endonuc_typeI_TRD"/>
</dbReference>
<keyword evidence="2" id="KW-0680">Restriction system</keyword>
<name>A0A7C2P9M1_UNCW3</name>
<gene>
    <name evidence="5" type="ORF">ENQ77_04325</name>
</gene>
<comment type="caution">
    <text evidence="5">The sequence shown here is derived from an EMBL/GenBank/DDBJ whole genome shotgun (WGS) entry which is preliminary data.</text>
</comment>
<dbReference type="PANTHER" id="PTHR30408">
    <property type="entry name" value="TYPE-1 RESTRICTION ENZYME ECOKI SPECIFICITY PROTEIN"/>
    <property type="match status" value="1"/>
</dbReference>
<dbReference type="EMBL" id="DSOL01000130">
    <property type="protein sequence ID" value="HEN27877.1"/>
    <property type="molecule type" value="Genomic_DNA"/>
</dbReference>
<dbReference type="GO" id="GO:0004519">
    <property type="term" value="F:endonuclease activity"/>
    <property type="evidence" value="ECO:0007669"/>
    <property type="project" value="UniProtKB-KW"/>
</dbReference>
<dbReference type="GO" id="GO:0003677">
    <property type="term" value="F:DNA binding"/>
    <property type="evidence" value="ECO:0007669"/>
    <property type="project" value="UniProtKB-KW"/>
</dbReference>
<keyword evidence="5" id="KW-0255">Endonuclease</keyword>
<evidence type="ECO:0000256" key="3">
    <source>
        <dbReference type="ARBA" id="ARBA00023125"/>
    </source>
</evidence>
<reference evidence="5" key="1">
    <citation type="journal article" date="2020" name="mSystems">
        <title>Genome- and Community-Level Interaction Insights into Carbon Utilization and Element Cycling Functions of Hydrothermarchaeota in Hydrothermal Sediment.</title>
        <authorList>
            <person name="Zhou Z."/>
            <person name="Liu Y."/>
            <person name="Xu W."/>
            <person name="Pan J."/>
            <person name="Luo Z.H."/>
            <person name="Li M."/>
        </authorList>
    </citation>
    <scope>NUCLEOTIDE SEQUENCE [LARGE SCALE GENOMIC DNA]</scope>
    <source>
        <strain evidence="5">SpSt-34</strain>
    </source>
</reference>
<feature type="domain" description="Type I restriction modification DNA specificity" evidence="4">
    <location>
        <begin position="223"/>
        <end position="403"/>
    </location>
</feature>
<dbReference type="PANTHER" id="PTHR30408:SF12">
    <property type="entry name" value="TYPE I RESTRICTION ENZYME MJAVIII SPECIFICITY SUBUNIT"/>
    <property type="match status" value="1"/>
</dbReference>
<dbReference type="GO" id="GO:0009307">
    <property type="term" value="P:DNA restriction-modification system"/>
    <property type="evidence" value="ECO:0007669"/>
    <property type="project" value="UniProtKB-KW"/>
</dbReference>
<accession>A0A7C2P9M1</accession>
<dbReference type="InterPro" id="IPR044946">
    <property type="entry name" value="Restrct_endonuc_typeI_TRD_sf"/>
</dbReference>
<evidence type="ECO:0000256" key="1">
    <source>
        <dbReference type="ARBA" id="ARBA00010923"/>
    </source>
</evidence>
<comment type="similarity">
    <text evidence="1">Belongs to the type-I restriction system S methylase family.</text>
</comment>
<dbReference type="SUPFAM" id="SSF116734">
    <property type="entry name" value="DNA methylase specificity domain"/>
    <property type="match status" value="2"/>
</dbReference>
<keyword evidence="3" id="KW-0238">DNA-binding</keyword>
<dbReference type="AlphaFoldDB" id="A0A7C2P9M1"/>
<dbReference type="CDD" id="cd17283">
    <property type="entry name" value="RMtype1_S_Hpy180ORF7835P_TRD2-CR2_like"/>
    <property type="match status" value="1"/>
</dbReference>
<keyword evidence="5" id="KW-0378">Hydrolase</keyword>
<dbReference type="InterPro" id="IPR052021">
    <property type="entry name" value="Type-I_RS_S_subunit"/>
</dbReference>
<evidence type="ECO:0000256" key="2">
    <source>
        <dbReference type="ARBA" id="ARBA00022747"/>
    </source>
</evidence>
<evidence type="ECO:0000259" key="4">
    <source>
        <dbReference type="Pfam" id="PF01420"/>
    </source>
</evidence>
<protein>
    <submittedName>
        <fullName evidence="5">Restriction endonuclease subunit S</fullName>
    </submittedName>
</protein>
<evidence type="ECO:0000313" key="5">
    <source>
        <dbReference type="EMBL" id="HEN27877.1"/>
    </source>
</evidence>
<dbReference type="Pfam" id="PF01420">
    <property type="entry name" value="Methylase_S"/>
    <property type="match status" value="2"/>
</dbReference>
<organism evidence="5">
    <name type="scientific">candidate division WOR-3 bacterium</name>
    <dbReference type="NCBI Taxonomy" id="2052148"/>
    <lineage>
        <taxon>Bacteria</taxon>
        <taxon>Bacteria division WOR-3</taxon>
    </lineage>
</organism>
<dbReference type="Gene3D" id="1.10.287.1120">
    <property type="entry name" value="Bipartite methylase S protein"/>
    <property type="match status" value="1"/>
</dbReference>
<proteinExistence type="inferred from homology"/>
<keyword evidence="5" id="KW-0540">Nuclease</keyword>
<dbReference type="Gene3D" id="3.90.220.20">
    <property type="entry name" value="DNA methylase specificity domains"/>
    <property type="match status" value="2"/>
</dbReference>
<feature type="domain" description="Type I restriction modification DNA specificity" evidence="4">
    <location>
        <begin position="17"/>
        <end position="183"/>
    </location>
</feature>